<reference evidence="4 5" key="1">
    <citation type="submission" date="2020-02" db="EMBL/GenBank/DDBJ databases">
        <authorList>
            <person name="Ferguson B K."/>
        </authorList>
    </citation>
    <scope>NUCLEOTIDE SEQUENCE [LARGE SCALE GENOMIC DNA]</scope>
</reference>
<evidence type="ECO:0000313" key="5">
    <source>
        <dbReference type="Proteomes" id="UP000479000"/>
    </source>
</evidence>
<dbReference type="GO" id="GO:0030488">
    <property type="term" value="P:tRNA methylation"/>
    <property type="evidence" value="ECO:0007669"/>
    <property type="project" value="TreeGrafter"/>
</dbReference>
<sequence>MRLLTHNMLTSKCVKGVMQGYPLGIQATKVQVMESDFNKDFVTRVIPKLDYSTLWNAAKTIEVVEGDLICPETGRKFPITSGIPNMLLNEDEVRY</sequence>
<dbReference type="Pfam" id="PF03966">
    <property type="entry name" value="Trm112p"/>
    <property type="match status" value="1"/>
</dbReference>
<evidence type="ECO:0000256" key="2">
    <source>
        <dbReference type="ARBA" id="ARBA00019989"/>
    </source>
</evidence>
<evidence type="ECO:0000313" key="4">
    <source>
        <dbReference type="EMBL" id="CAB0005728.1"/>
    </source>
</evidence>
<dbReference type="AlphaFoldDB" id="A0A6H5GSB3"/>
<comment type="similarity">
    <text evidence="1">Belongs to the TRM112 family.</text>
</comment>
<keyword evidence="5" id="KW-1185">Reference proteome</keyword>
<dbReference type="InterPro" id="IPR039127">
    <property type="entry name" value="Trm112"/>
</dbReference>
<protein>
    <recommendedName>
        <fullName evidence="2">Multifunctional methyltransferase subunit TRM112-like protein</fullName>
    </recommendedName>
    <alternativeName>
        <fullName evidence="3">tRNA methyltransferase 112 homolog</fullName>
    </alternativeName>
</protein>
<evidence type="ECO:0000256" key="1">
    <source>
        <dbReference type="ARBA" id="ARBA00007980"/>
    </source>
</evidence>
<dbReference type="InterPro" id="IPR005651">
    <property type="entry name" value="Trm112-like"/>
</dbReference>
<dbReference type="GO" id="GO:0046982">
    <property type="term" value="F:protein heterodimerization activity"/>
    <property type="evidence" value="ECO:0007669"/>
    <property type="project" value="InterPro"/>
</dbReference>
<proteinExistence type="inferred from homology"/>
<organism evidence="4 5">
    <name type="scientific">Nesidiocoris tenuis</name>
    <dbReference type="NCBI Taxonomy" id="355587"/>
    <lineage>
        <taxon>Eukaryota</taxon>
        <taxon>Metazoa</taxon>
        <taxon>Ecdysozoa</taxon>
        <taxon>Arthropoda</taxon>
        <taxon>Hexapoda</taxon>
        <taxon>Insecta</taxon>
        <taxon>Pterygota</taxon>
        <taxon>Neoptera</taxon>
        <taxon>Paraneoptera</taxon>
        <taxon>Hemiptera</taxon>
        <taxon>Heteroptera</taxon>
        <taxon>Panheteroptera</taxon>
        <taxon>Cimicomorpha</taxon>
        <taxon>Miridae</taxon>
        <taxon>Dicyphina</taxon>
        <taxon>Nesidiocoris</taxon>
    </lineage>
</organism>
<accession>A0A6H5GSB3</accession>
<name>A0A6H5GSB3_9HEMI</name>
<dbReference type="EMBL" id="CADCXU010016595">
    <property type="protein sequence ID" value="CAB0005728.1"/>
    <property type="molecule type" value="Genomic_DNA"/>
</dbReference>
<dbReference type="PANTHER" id="PTHR12773">
    <property type="entry name" value="UPF0315 PROTEIN-RELATED"/>
    <property type="match status" value="1"/>
</dbReference>
<dbReference type="Proteomes" id="UP000479000">
    <property type="component" value="Unassembled WGS sequence"/>
</dbReference>
<dbReference type="Gene3D" id="2.20.25.10">
    <property type="match status" value="2"/>
</dbReference>
<dbReference type="SUPFAM" id="SSF158997">
    <property type="entry name" value="Trm112p-like"/>
    <property type="match status" value="1"/>
</dbReference>
<dbReference type="PANTHER" id="PTHR12773:SF0">
    <property type="entry name" value="MULTIFUNCTIONAL METHYLTRANSFERASE SUBUNIT TRM112-LIKE PROTEIN"/>
    <property type="match status" value="1"/>
</dbReference>
<dbReference type="GO" id="GO:0070476">
    <property type="term" value="P:rRNA (guanine-N7)-methylation"/>
    <property type="evidence" value="ECO:0007669"/>
    <property type="project" value="TreeGrafter"/>
</dbReference>
<gene>
    <name evidence="4" type="ORF">NTEN_LOCUS11205</name>
</gene>
<evidence type="ECO:0000256" key="3">
    <source>
        <dbReference type="ARBA" id="ARBA00030516"/>
    </source>
</evidence>
<dbReference type="OrthoDB" id="2187549at2759"/>